<keyword evidence="4 8" id="KW-0812">Transmembrane</keyword>
<name>A0A8J3A8E9_9ACTN</name>
<feature type="transmembrane region" description="Helical" evidence="8">
    <location>
        <begin position="99"/>
        <end position="119"/>
    </location>
</feature>
<feature type="transmembrane region" description="Helical" evidence="8">
    <location>
        <begin position="131"/>
        <end position="155"/>
    </location>
</feature>
<evidence type="ECO:0008006" key="11">
    <source>
        <dbReference type="Google" id="ProtNLM"/>
    </source>
</evidence>
<evidence type="ECO:0000256" key="2">
    <source>
        <dbReference type="ARBA" id="ARBA00007776"/>
    </source>
</evidence>
<dbReference type="EMBL" id="BMHA01000007">
    <property type="protein sequence ID" value="GGI06807.1"/>
    <property type="molecule type" value="Genomic_DNA"/>
</dbReference>
<dbReference type="InterPro" id="IPR007227">
    <property type="entry name" value="Cell_shape_determining_MreD"/>
</dbReference>
<comment type="caution">
    <text evidence="9">The sequence shown here is derived from an EMBL/GenBank/DDBJ whole genome shotgun (WGS) entry which is preliminary data.</text>
</comment>
<comment type="subcellular location">
    <subcellularLocation>
        <location evidence="1">Cell membrane</location>
        <topology evidence="1">Multi-pass membrane protein</topology>
    </subcellularLocation>
</comment>
<evidence type="ECO:0000256" key="7">
    <source>
        <dbReference type="ARBA" id="ARBA00023136"/>
    </source>
</evidence>
<keyword evidence="10" id="KW-1185">Reference proteome</keyword>
<reference evidence="9" key="2">
    <citation type="submission" date="2020-09" db="EMBL/GenBank/DDBJ databases">
        <authorList>
            <person name="Sun Q."/>
            <person name="Zhou Y."/>
        </authorList>
    </citation>
    <scope>NUCLEOTIDE SEQUENCE</scope>
    <source>
        <strain evidence="9">CGMCC 1.14988</strain>
    </source>
</reference>
<dbReference type="AlphaFoldDB" id="A0A8J3A8E9"/>
<dbReference type="RefSeq" id="WP_130649097.1">
    <property type="nucleotide sequence ID" value="NZ_BMHA01000007.1"/>
</dbReference>
<evidence type="ECO:0000256" key="5">
    <source>
        <dbReference type="ARBA" id="ARBA00022960"/>
    </source>
</evidence>
<evidence type="ECO:0000256" key="1">
    <source>
        <dbReference type="ARBA" id="ARBA00004651"/>
    </source>
</evidence>
<organism evidence="9 10">
    <name type="scientific">Egicoccus halophilus</name>
    <dbReference type="NCBI Taxonomy" id="1670830"/>
    <lineage>
        <taxon>Bacteria</taxon>
        <taxon>Bacillati</taxon>
        <taxon>Actinomycetota</taxon>
        <taxon>Nitriliruptoria</taxon>
        <taxon>Egicoccales</taxon>
        <taxon>Egicoccaceae</taxon>
        <taxon>Egicoccus</taxon>
    </lineage>
</organism>
<keyword evidence="7 8" id="KW-0472">Membrane</keyword>
<proteinExistence type="inferred from homology"/>
<accession>A0A8J3A8E9</accession>
<keyword evidence="3" id="KW-1003">Cell membrane</keyword>
<evidence type="ECO:0000313" key="9">
    <source>
        <dbReference type="EMBL" id="GGI06807.1"/>
    </source>
</evidence>
<sequence>MIVRVLAVGLLLVTGALLQTALFPLVTIGGFRPDLLLLVTVAVALRDGPLSGLRVGFAAGLLTDLLVSQSPVGLAALVFTVVGLAVGLARPYLALESLTAPLIVAFLSGLLGTAGYGLLSLLLGEDRMTPTLLVQGSVAVALYNTLLAPAVLALVRPLSHHFPLSGPGTLD</sequence>
<dbReference type="OrthoDB" id="5244894at2"/>
<reference evidence="9" key="1">
    <citation type="journal article" date="2014" name="Int. J. Syst. Evol. Microbiol.">
        <title>Complete genome sequence of Corynebacterium casei LMG S-19264T (=DSM 44701T), isolated from a smear-ripened cheese.</title>
        <authorList>
            <consortium name="US DOE Joint Genome Institute (JGI-PGF)"/>
            <person name="Walter F."/>
            <person name="Albersmeier A."/>
            <person name="Kalinowski J."/>
            <person name="Ruckert C."/>
        </authorList>
    </citation>
    <scope>NUCLEOTIDE SEQUENCE</scope>
    <source>
        <strain evidence="9">CGMCC 1.14988</strain>
    </source>
</reference>
<dbReference type="GO" id="GO:0005886">
    <property type="term" value="C:plasma membrane"/>
    <property type="evidence" value="ECO:0007669"/>
    <property type="project" value="UniProtKB-SubCell"/>
</dbReference>
<comment type="similarity">
    <text evidence="2">Belongs to the MreD family.</text>
</comment>
<keyword evidence="5" id="KW-0133">Cell shape</keyword>
<evidence type="ECO:0000256" key="4">
    <source>
        <dbReference type="ARBA" id="ARBA00022692"/>
    </source>
</evidence>
<dbReference type="Proteomes" id="UP000650511">
    <property type="component" value="Unassembled WGS sequence"/>
</dbReference>
<evidence type="ECO:0000256" key="3">
    <source>
        <dbReference type="ARBA" id="ARBA00022475"/>
    </source>
</evidence>
<dbReference type="NCBIfam" id="TIGR03426">
    <property type="entry name" value="shape_MreD"/>
    <property type="match status" value="1"/>
</dbReference>
<keyword evidence="6 8" id="KW-1133">Transmembrane helix</keyword>
<protein>
    <recommendedName>
        <fullName evidence="11">Rod shape-determining protein MreD</fullName>
    </recommendedName>
</protein>
<gene>
    <name evidence="9" type="ORF">GCM10011354_20940</name>
</gene>
<evidence type="ECO:0000256" key="8">
    <source>
        <dbReference type="SAM" id="Phobius"/>
    </source>
</evidence>
<feature type="transmembrane region" description="Helical" evidence="8">
    <location>
        <begin position="74"/>
        <end position="93"/>
    </location>
</feature>
<evidence type="ECO:0000256" key="6">
    <source>
        <dbReference type="ARBA" id="ARBA00022989"/>
    </source>
</evidence>
<dbReference type="Pfam" id="PF04093">
    <property type="entry name" value="MreD"/>
    <property type="match status" value="1"/>
</dbReference>
<evidence type="ECO:0000313" key="10">
    <source>
        <dbReference type="Proteomes" id="UP000650511"/>
    </source>
</evidence>
<dbReference type="GO" id="GO:0008360">
    <property type="term" value="P:regulation of cell shape"/>
    <property type="evidence" value="ECO:0007669"/>
    <property type="project" value="UniProtKB-KW"/>
</dbReference>